<dbReference type="RefSeq" id="WP_302040654.1">
    <property type="nucleotide sequence ID" value="NZ_JAUKPO010000023.1"/>
</dbReference>
<dbReference type="Gene3D" id="3.40.30.10">
    <property type="entry name" value="Glutaredoxin"/>
    <property type="match status" value="1"/>
</dbReference>
<keyword evidence="4" id="KW-0676">Redox-active center</keyword>
<dbReference type="PANTHER" id="PTHR42852">
    <property type="entry name" value="THIOL:DISULFIDE INTERCHANGE PROTEIN DSBE"/>
    <property type="match status" value="1"/>
</dbReference>
<dbReference type="PANTHER" id="PTHR42852:SF6">
    <property type="entry name" value="THIOL:DISULFIDE INTERCHANGE PROTEIN DSBE"/>
    <property type="match status" value="1"/>
</dbReference>
<evidence type="ECO:0000313" key="7">
    <source>
        <dbReference type="Proteomes" id="UP001168528"/>
    </source>
</evidence>
<protein>
    <submittedName>
        <fullName evidence="6">TlpA disulfide reductase family protein</fullName>
    </submittedName>
</protein>
<dbReference type="Proteomes" id="UP001168528">
    <property type="component" value="Unassembled WGS sequence"/>
</dbReference>
<reference evidence="6" key="1">
    <citation type="submission" date="2023-07" db="EMBL/GenBank/DDBJ databases">
        <title>The genome sequence of Rhodocytophaga aerolata KACC 12507.</title>
        <authorList>
            <person name="Zhang X."/>
        </authorList>
    </citation>
    <scope>NUCLEOTIDE SEQUENCE</scope>
    <source>
        <strain evidence="6">KACC 12507</strain>
    </source>
</reference>
<dbReference type="InterPro" id="IPR050553">
    <property type="entry name" value="Thioredoxin_ResA/DsbE_sf"/>
</dbReference>
<proteinExistence type="predicted"/>
<feature type="domain" description="Thioredoxin" evidence="5">
    <location>
        <begin position="226"/>
        <end position="363"/>
    </location>
</feature>
<evidence type="ECO:0000256" key="2">
    <source>
        <dbReference type="ARBA" id="ARBA00022748"/>
    </source>
</evidence>
<evidence type="ECO:0000259" key="5">
    <source>
        <dbReference type="PROSITE" id="PS51352"/>
    </source>
</evidence>
<dbReference type="PROSITE" id="PS51352">
    <property type="entry name" value="THIOREDOXIN_2"/>
    <property type="match status" value="1"/>
</dbReference>
<dbReference type="EMBL" id="JAUKPO010000023">
    <property type="protein sequence ID" value="MDO1449851.1"/>
    <property type="molecule type" value="Genomic_DNA"/>
</dbReference>
<accession>A0ABT8RCL6</accession>
<comment type="caution">
    <text evidence="6">The sequence shown here is derived from an EMBL/GenBank/DDBJ whole genome shotgun (WGS) entry which is preliminary data.</text>
</comment>
<evidence type="ECO:0000256" key="1">
    <source>
        <dbReference type="ARBA" id="ARBA00004196"/>
    </source>
</evidence>
<sequence>MQKILSLSILLLFVQTVYAQAILDIRFHSLQSGSVKLVNTKTRKSYSLLIKEGLLTFQDTLVEPTLFSMVVEGYNDSRPLNLILSNQKTHVAFGTFSKVGESETIRDLYPNQPSFIKDPNSNQTWYAFHREWMNFYDTIRDLSTSDSNEMLEKRKQVYDSFLTYCETIVKNNSDKYVAALIIEYLLRDNLLPLETIQTYYDYLAPQVKESFFGIQIGEYAGKKGRLGPGNPAPTFELVDMNNQPYRLNNLKGKMVLLHFWSSTCAPCIKEAPELIALTNENKHRLVILNISLDSDKDKWKKAIERAGMNALIHVCDGQAFESKVAQEYAIRVVPSYYLIDEGGKIMGSGSLNQMSSVLKKKVP</sequence>
<dbReference type="SUPFAM" id="SSF52833">
    <property type="entry name" value="Thioredoxin-like"/>
    <property type="match status" value="1"/>
</dbReference>
<dbReference type="CDD" id="cd02966">
    <property type="entry name" value="TlpA_like_family"/>
    <property type="match status" value="1"/>
</dbReference>
<evidence type="ECO:0000256" key="3">
    <source>
        <dbReference type="ARBA" id="ARBA00023157"/>
    </source>
</evidence>
<organism evidence="6 7">
    <name type="scientific">Rhodocytophaga aerolata</name>
    <dbReference type="NCBI Taxonomy" id="455078"/>
    <lineage>
        <taxon>Bacteria</taxon>
        <taxon>Pseudomonadati</taxon>
        <taxon>Bacteroidota</taxon>
        <taxon>Cytophagia</taxon>
        <taxon>Cytophagales</taxon>
        <taxon>Rhodocytophagaceae</taxon>
        <taxon>Rhodocytophaga</taxon>
    </lineage>
</organism>
<evidence type="ECO:0000256" key="4">
    <source>
        <dbReference type="ARBA" id="ARBA00023284"/>
    </source>
</evidence>
<evidence type="ECO:0000313" key="6">
    <source>
        <dbReference type="EMBL" id="MDO1449851.1"/>
    </source>
</evidence>
<dbReference type="InterPro" id="IPR013766">
    <property type="entry name" value="Thioredoxin_domain"/>
</dbReference>
<gene>
    <name evidence="6" type="ORF">Q0590_26465</name>
</gene>
<comment type="subcellular location">
    <subcellularLocation>
        <location evidence="1">Cell envelope</location>
    </subcellularLocation>
</comment>
<dbReference type="InterPro" id="IPR000866">
    <property type="entry name" value="AhpC/TSA"/>
</dbReference>
<keyword evidence="3" id="KW-1015">Disulfide bond</keyword>
<dbReference type="Pfam" id="PF00578">
    <property type="entry name" value="AhpC-TSA"/>
    <property type="match status" value="1"/>
</dbReference>
<keyword evidence="2" id="KW-0201">Cytochrome c-type biogenesis</keyword>
<dbReference type="InterPro" id="IPR036249">
    <property type="entry name" value="Thioredoxin-like_sf"/>
</dbReference>
<keyword evidence="7" id="KW-1185">Reference proteome</keyword>
<name>A0ABT8RCL6_9BACT</name>